<dbReference type="Proteomes" id="UP001165960">
    <property type="component" value="Unassembled WGS sequence"/>
</dbReference>
<evidence type="ECO:0000313" key="1">
    <source>
        <dbReference type="EMBL" id="KAJ9048016.1"/>
    </source>
</evidence>
<proteinExistence type="predicted"/>
<gene>
    <name evidence="1" type="ORF">DSO57_1039167</name>
</gene>
<protein>
    <submittedName>
        <fullName evidence="1">Uncharacterized protein</fullName>
    </submittedName>
</protein>
<evidence type="ECO:0000313" key="2">
    <source>
        <dbReference type="Proteomes" id="UP001165960"/>
    </source>
</evidence>
<accession>A0ACC2RD68</accession>
<reference evidence="1" key="1">
    <citation type="submission" date="2022-04" db="EMBL/GenBank/DDBJ databases">
        <title>Genome of the entomopathogenic fungus Entomophthora muscae.</title>
        <authorList>
            <person name="Elya C."/>
            <person name="Lovett B.R."/>
            <person name="Lee E."/>
            <person name="Macias A.M."/>
            <person name="Hajek A.E."/>
            <person name="De Bivort B.L."/>
            <person name="Kasson M.T."/>
            <person name="De Fine Licht H.H."/>
            <person name="Stajich J.E."/>
        </authorList>
    </citation>
    <scope>NUCLEOTIDE SEQUENCE</scope>
    <source>
        <strain evidence="1">Berkeley</strain>
    </source>
</reference>
<organism evidence="1 2">
    <name type="scientific">Entomophthora muscae</name>
    <dbReference type="NCBI Taxonomy" id="34485"/>
    <lineage>
        <taxon>Eukaryota</taxon>
        <taxon>Fungi</taxon>
        <taxon>Fungi incertae sedis</taxon>
        <taxon>Zoopagomycota</taxon>
        <taxon>Entomophthoromycotina</taxon>
        <taxon>Entomophthoromycetes</taxon>
        <taxon>Entomophthorales</taxon>
        <taxon>Entomophthoraceae</taxon>
        <taxon>Entomophthora</taxon>
    </lineage>
</organism>
<comment type="caution">
    <text evidence="1">The sequence shown here is derived from an EMBL/GenBank/DDBJ whole genome shotgun (WGS) entry which is preliminary data.</text>
</comment>
<name>A0ACC2RD68_9FUNG</name>
<keyword evidence="2" id="KW-1185">Reference proteome</keyword>
<sequence>MTVQNSIIPWSKAAKQGMNSLISHQVIQTFCCQGLDSNWISIVAAHIKENELVIWELVHEGPSQPVISTPSPLSAMMNRDILELYDHLLKLQHEVKESFYKVKHKIDGFQDEKATLSNWCQGQDKNNAEQISKLQEALTNQEKRRGLLEEKLDVNCLETWAYTDELDEHNALMASIQDQLERENRKMASLEQRLDSLTNQHQHRKTGRQSQGRTRTHLGKKSICGAPVHQSPNCVLDHSQGLAGRGCHSLGSKWAFIHSQKEDPLRNFMVYGPGGQGNNMGFPILGVLQQYLGLFVLCFGLLYLSLGLLLLQLGLLLGA</sequence>
<dbReference type="EMBL" id="QTSX02007698">
    <property type="protein sequence ID" value="KAJ9048016.1"/>
    <property type="molecule type" value="Genomic_DNA"/>
</dbReference>